<feature type="compositionally biased region" description="Polar residues" evidence="1">
    <location>
        <begin position="674"/>
        <end position="691"/>
    </location>
</feature>
<feature type="region of interest" description="Disordered" evidence="1">
    <location>
        <begin position="465"/>
        <end position="522"/>
    </location>
</feature>
<feature type="compositionally biased region" description="Polar residues" evidence="1">
    <location>
        <begin position="1095"/>
        <end position="1109"/>
    </location>
</feature>
<feature type="compositionally biased region" description="Polar residues" evidence="1">
    <location>
        <begin position="512"/>
        <end position="522"/>
    </location>
</feature>
<feature type="compositionally biased region" description="Polar residues" evidence="1">
    <location>
        <begin position="1054"/>
        <end position="1070"/>
    </location>
</feature>
<reference evidence="3" key="1">
    <citation type="submission" date="2013-05" db="EMBL/GenBank/DDBJ databases">
        <title>The Genome sequence of Mucor circinelloides f. circinelloides 1006PhL.</title>
        <authorList>
            <consortium name="The Broad Institute Genomics Platform"/>
            <person name="Cuomo C."/>
            <person name="Earl A."/>
            <person name="Findley K."/>
            <person name="Lee S.C."/>
            <person name="Walker B."/>
            <person name="Young S."/>
            <person name="Zeng Q."/>
            <person name="Gargeya S."/>
            <person name="Fitzgerald M."/>
            <person name="Haas B."/>
            <person name="Abouelleil A."/>
            <person name="Allen A.W."/>
            <person name="Alvarado L."/>
            <person name="Arachchi H.M."/>
            <person name="Berlin A.M."/>
            <person name="Chapman S.B."/>
            <person name="Gainer-Dewar J."/>
            <person name="Goldberg J."/>
            <person name="Griggs A."/>
            <person name="Gujja S."/>
            <person name="Hansen M."/>
            <person name="Howarth C."/>
            <person name="Imamovic A."/>
            <person name="Ireland A."/>
            <person name="Larimer J."/>
            <person name="McCowan C."/>
            <person name="Murphy C."/>
            <person name="Pearson M."/>
            <person name="Poon T.W."/>
            <person name="Priest M."/>
            <person name="Roberts A."/>
            <person name="Saif S."/>
            <person name="Shea T."/>
            <person name="Sisk P."/>
            <person name="Sykes S."/>
            <person name="Wortman J."/>
            <person name="Nusbaum C."/>
            <person name="Birren B."/>
        </authorList>
    </citation>
    <scope>NUCLEOTIDE SEQUENCE [LARGE SCALE GENOMIC DNA]</scope>
    <source>
        <strain evidence="3">1006PhL</strain>
    </source>
</reference>
<accession>S2JMM1</accession>
<feature type="compositionally biased region" description="Polar residues" evidence="1">
    <location>
        <begin position="367"/>
        <end position="406"/>
    </location>
</feature>
<feature type="compositionally biased region" description="Basic and acidic residues" evidence="1">
    <location>
        <begin position="465"/>
        <end position="475"/>
    </location>
</feature>
<feature type="compositionally biased region" description="Polar residues" evidence="1">
    <location>
        <begin position="121"/>
        <end position="137"/>
    </location>
</feature>
<feature type="compositionally biased region" description="Polar residues" evidence="1">
    <location>
        <begin position="26"/>
        <end position="35"/>
    </location>
</feature>
<feature type="compositionally biased region" description="Polar residues" evidence="1">
    <location>
        <begin position="1208"/>
        <end position="1221"/>
    </location>
</feature>
<dbReference type="VEuPathDB" id="FungiDB:HMPREF1544_09431"/>
<feature type="region of interest" description="Disordered" evidence="1">
    <location>
        <begin position="718"/>
        <end position="809"/>
    </location>
</feature>
<sequence>MMKWNPFNNTHQDDSQDIESNDDNNRSSAMSSNQNHEQDSAYIGQTSSNAEPQREPTNVLPSDFGGYLLHPENKTNQSSDLMHGSDDMVARKDRSNVGSKNPPGYVSKPELTHDEDISFFGDSNTTEPYATSRTTLDQAGLHRGSISTLPSARDRRRSSARRESISNERRGSAHQRGVPISGLGGVHAPESATSTTANANVPIGGNALSAENKVSSLPSDKLNATNETKQEDDSTARKNSLTGIASAAVTGVAAAATGAAAAATGAAAAILGTNSQQTNTNDQTSSKMPSAWPDAQDSGYILQNDSAKKNATNCTHEPSIHGQTPCFYTKDNICDEKLEDTSTHCKAVKEPSIHGQNPSFFCEKKQASGSTDPRSSIKSSAITSNDLTRSDSINSHPINGQGSDGSNFDGLHDSKGINSNAITAESEQTGSRHNAGVAAAAIGTGAGIAAFNREPIDAEAIRRHSLDHSNDDSQEKNMTGTGNTQNMGDGYILDKDQARESSTDSHAIPASELTQPTKQTDLGETTLHEGQIPKTTIPASLATAATASTNNSIDKKTAYSVDRAKSNNIDDVYRTNAQGTTANRITPENPTVRYQENNINDVYRSDAQAADNNMVVSDNPEPTTATAVNNISDVYRSNAQDTTANMVTSGNPAVEYSENNIADVYKTTPRDATPESNTPQYQQTPRGSNQDSSSNKAAKVAAGGGGIAAALGGLLGLHHKGSSKSNTSSGSNDSPARKNRVLSPESNNINAVYQTNAQDVRSDQITKENPTFDSDRNNLDDVYRTNAQGVHSDQVSERNPTPTTADRENDIRDVYRTNAEGATQNLIAPGNPTVNYKANDISDVYRTTPRNATPSNSTPHYIETPKQGSSHKHDSLLASGGIAAAVGGILGTKHHDKDDREASNNDTSLHTDKLPLDRTVDQKPLSDTPIDNNAHPQQMHSAIATGVDQTLHHDKLPLGQNIDQQPLNNTLMDNNSHPQQMHSAASQAPENRATDSLHPQTGSKGPAPIIAGNTANSNLPGNLQQRSEIPENRATDSLHPQTGSKGPAPIIAGNTANSNLPDNLQQSSEVPENRATDSLHPQTGSKGPAPIIAGNTANSNLPDNLQQHSEVPENRATDSLHPQTGSKGPAPIIAGDTANSNVPGTLQQRSEALATDNHRQIGNNGSAPVGTGLSDPANSHSLNPQGLGASGNAPIIASSTGAPVPGNISRSQGSFSSTRAITDNIVPSPGGILASRPDEVKDRSLDRENQIKQPEPRRKSSLTEGIKSAFRRMSLKSDKKDNKDGRRMSAAEAFKKQTLTNNNKSNSAPATATTARIAGAGAGAADNTFVSGSNAAPTAPTQQHPAPEGFIINSNEATAASGSTNQNYARIPGVYSLKPAGTVNVADDGKINFIKLNEEANASAPTKSTLSAGKSEHRRGSIQNTVGKIIGSKNMQDKGILSQVSGKEKINAYNAQTHPTNLNNF</sequence>
<feature type="compositionally biased region" description="Basic and acidic residues" evidence="1">
    <location>
        <begin position="83"/>
        <end position="95"/>
    </location>
</feature>
<feature type="region of interest" description="Disordered" evidence="1">
    <location>
        <begin position="356"/>
        <end position="417"/>
    </location>
</feature>
<proteinExistence type="predicted"/>
<evidence type="ECO:0000313" key="3">
    <source>
        <dbReference type="Proteomes" id="UP000014254"/>
    </source>
</evidence>
<dbReference type="Proteomes" id="UP000014254">
    <property type="component" value="Unassembled WGS sequence"/>
</dbReference>
<feature type="compositionally biased region" description="Polar residues" evidence="1">
    <location>
        <begin position="1"/>
        <end position="10"/>
    </location>
</feature>
<feature type="compositionally biased region" description="Basic and acidic residues" evidence="1">
    <location>
        <begin position="773"/>
        <end position="783"/>
    </location>
</feature>
<feature type="region of interest" description="Disordered" evidence="1">
    <location>
        <begin position="276"/>
        <end position="298"/>
    </location>
</feature>
<feature type="compositionally biased region" description="Polar residues" evidence="1">
    <location>
        <begin position="476"/>
        <end position="487"/>
    </location>
</feature>
<feature type="compositionally biased region" description="Basic and acidic residues" evidence="1">
    <location>
        <begin position="893"/>
        <end position="921"/>
    </location>
</feature>
<feature type="region of interest" description="Disordered" evidence="1">
    <location>
        <begin position="1158"/>
        <end position="1288"/>
    </location>
</feature>
<feature type="region of interest" description="Disordered" evidence="1">
    <location>
        <begin position="668"/>
        <end position="700"/>
    </location>
</feature>
<dbReference type="OMA" id="NSESPIM"/>
<evidence type="ECO:0000256" key="1">
    <source>
        <dbReference type="SAM" id="MobiDB-lite"/>
    </source>
</evidence>
<feature type="region of interest" description="Disordered" evidence="1">
    <location>
        <begin position="958"/>
        <end position="1143"/>
    </location>
</feature>
<dbReference type="InParanoid" id="S2JMM1"/>
<feature type="compositionally biased region" description="Basic and acidic residues" evidence="1">
    <location>
        <begin position="1275"/>
        <end position="1288"/>
    </location>
</feature>
<protein>
    <submittedName>
        <fullName evidence="2">Uncharacterized protein</fullName>
    </submittedName>
</protein>
<feature type="compositionally biased region" description="Polar residues" evidence="1">
    <location>
        <begin position="961"/>
        <end position="989"/>
    </location>
</feature>
<feature type="region of interest" description="Disordered" evidence="1">
    <location>
        <begin position="849"/>
        <end position="874"/>
    </location>
</feature>
<feature type="region of interest" description="Disordered" evidence="1">
    <location>
        <begin position="1"/>
        <end position="238"/>
    </location>
</feature>
<dbReference type="EMBL" id="KE124058">
    <property type="protein sequence ID" value="EPB83798.1"/>
    <property type="molecule type" value="Genomic_DNA"/>
</dbReference>
<organism evidence="2 3">
    <name type="scientific">Mucor circinelloides f. circinelloides (strain 1006PhL)</name>
    <name type="common">Mucormycosis agent</name>
    <name type="synonym">Calyptromyces circinelloides</name>
    <dbReference type="NCBI Taxonomy" id="1220926"/>
    <lineage>
        <taxon>Eukaryota</taxon>
        <taxon>Fungi</taxon>
        <taxon>Fungi incertae sedis</taxon>
        <taxon>Mucoromycota</taxon>
        <taxon>Mucoromycotina</taxon>
        <taxon>Mucoromycetes</taxon>
        <taxon>Mucorales</taxon>
        <taxon>Mucorineae</taxon>
        <taxon>Mucoraceae</taxon>
        <taxon>Mucor</taxon>
    </lineage>
</organism>
<feature type="compositionally biased region" description="Basic and acidic residues" evidence="1">
    <location>
        <begin position="1236"/>
        <end position="1258"/>
    </location>
</feature>
<name>S2JMM1_MUCC1</name>
<feature type="compositionally biased region" description="Polar residues" evidence="1">
    <location>
        <begin position="849"/>
        <end position="859"/>
    </location>
</feature>
<feature type="compositionally biased region" description="Polar residues" evidence="1">
    <location>
        <begin position="785"/>
        <end position="804"/>
    </location>
</feature>
<keyword evidence="3" id="KW-1185">Reference proteome</keyword>
<feature type="region of interest" description="Disordered" evidence="1">
    <location>
        <begin position="892"/>
        <end position="935"/>
    </location>
</feature>
<feature type="compositionally biased region" description="Polar residues" evidence="1">
    <location>
        <begin position="744"/>
        <end position="759"/>
    </location>
</feature>
<dbReference type="OrthoDB" id="2278319at2759"/>
<feature type="compositionally biased region" description="Polar residues" evidence="1">
    <location>
        <begin position="1013"/>
        <end position="1027"/>
    </location>
</feature>
<evidence type="ECO:0000313" key="2">
    <source>
        <dbReference type="EMBL" id="EPB83798.1"/>
    </source>
</evidence>
<feature type="compositionally biased region" description="Basic and acidic residues" evidence="1">
    <location>
        <begin position="160"/>
        <end position="171"/>
    </location>
</feature>
<feature type="compositionally biased region" description="Low complexity" evidence="1">
    <location>
        <begin position="276"/>
        <end position="286"/>
    </location>
</feature>
<feature type="compositionally biased region" description="Low complexity" evidence="1">
    <location>
        <begin position="723"/>
        <end position="734"/>
    </location>
</feature>
<feature type="compositionally biased region" description="Polar residues" evidence="1">
    <location>
        <begin position="212"/>
        <end position="227"/>
    </location>
</feature>
<feature type="compositionally biased region" description="Basic and acidic residues" evidence="1">
    <location>
        <begin position="492"/>
        <end position="503"/>
    </location>
</feature>
<feature type="compositionally biased region" description="Polar residues" evidence="1">
    <location>
        <begin position="43"/>
        <end position="60"/>
    </location>
</feature>
<gene>
    <name evidence="2" type="ORF">HMPREF1544_09431</name>
</gene>